<dbReference type="PANTHER" id="PTHR11717">
    <property type="entry name" value="LOW MOLECULAR WEIGHT PROTEIN TYROSINE PHOSPHATASE"/>
    <property type="match status" value="1"/>
</dbReference>
<dbReference type="InterPro" id="IPR050438">
    <property type="entry name" value="LMW_PTPase"/>
</dbReference>
<dbReference type="InterPro" id="IPR036196">
    <property type="entry name" value="Ptyr_pPase_sf"/>
</dbReference>
<keyword evidence="8" id="KW-1185">Reference proteome</keyword>
<protein>
    <recommendedName>
        <fullName evidence="2">protein-tyrosine-phosphatase</fullName>
        <ecNumber evidence="2">3.1.3.48</ecNumber>
    </recommendedName>
</protein>
<keyword evidence="3" id="KW-0378">Hydrolase</keyword>
<evidence type="ECO:0000259" key="6">
    <source>
        <dbReference type="SMART" id="SM00226"/>
    </source>
</evidence>
<dbReference type="Proteomes" id="UP000664554">
    <property type="component" value="Unassembled WGS sequence"/>
</dbReference>
<dbReference type="EC" id="3.1.3.48" evidence="2"/>
<comment type="similarity">
    <text evidence="1">Belongs to the low molecular weight phosphotyrosine protein phosphatase family.</text>
</comment>
<dbReference type="Gene3D" id="3.40.50.2300">
    <property type="match status" value="1"/>
</dbReference>
<dbReference type="PANTHER" id="PTHR11717:SF31">
    <property type="entry name" value="LOW MOLECULAR WEIGHT PROTEIN-TYROSINE-PHOSPHATASE ETP-RELATED"/>
    <property type="match status" value="1"/>
</dbReference>
<evidence type="ECO:0000256" key="1">
    <source>
        <dbReference type="ARBA" id="ARBA00011063"/>
    </source>
</evidence>
<comment type="catalytic activity">
    <reaction evidence="5">
        <text>O-phospho-L-tyrosyl-[protein] + H2O = L-tyrosyl-[protein] + phosphate</text>
        <dbReference type="Rhea" id="RHEA:10684"/>
        <dbReference type="Rhea" id="RHEA-COMP:10136"/>
        <dbReference type="Rhea" id="RHEA-COMP:20101"/>
        <dbReference type="ChEBI" id="CHEBI:15377"/>
        <dbReference type="ChEBI" id="CHEBI:43474"/>
        <dbReference type="ChEBI" id="CHEBI:46858"/>
        <dbReference type="ChEBI" id="CHEBI:61978"/>
        <dbReference type="EC" id="3.1.3.48"/>
    </reaction>
</comment>
<proteinExistence type="inferred from homology"/>
<sequence>MDFKNILIVCVGNICRSPMAAAMMASKYPLKEINSAGVSALVGYPADSIAIEVMAEYGTDISNHTAQQIDELLVRNADLILTMSIKQKRWIEEQWPHCRGKVFRIGHWINKDIKDPYGKDKQAFEVVRRDLEDSLEHWVYKIS</sequence>
<feature type="domain" description="Phosphotyrosine protein phosphatase I" evidence="6">
    <location>
        <begin position="4"/>
        <end position="141"/>
    </location>
</feature>
<dbReference type="EMBL" id="JAGBKM010000013">
    <property type="protein sequence ID" value="MBO1531154.1"/>
    <property type="molecule type" value="Genomic_DNA"/>
</dbReference>
<name>A0ABS3NP30_9GAMM</name>
<evidence type="ECO:0000256" key="2">
    <source>
        <dbReference type="ARBA" id="ARBA00013064"/>
    </source>
</evidence>
<evidence type="ECO:0000313" key="7">
    <source>
        <dbReference type="EMBL" id="MBO1531154.1"/>
    </source>
</evidence>
<dbReference type="Pfam" id="PF01451">
    <property type="entry name" value="LMWPc"/>
    <property type="match status" value="1"/>
</dbReference>
<evidence type="ECO:0000313" key="8">
    <source>
        <dbReference type="Proteomes" id="UP000664554"/>
    </source>
</evidence>
<evidence type="ECO:0000256" key="5">
    <source>
        <dbReference type="ARBA" id="ARBA00051722"/>
    </source>
</evidence>
<comment type="caution">
    <text evidence="7">The sequence shown here is derived from an EMBL/GenBank/DDBJ whole genome shotgun (WGS) entry which is preliminary data.</text>
</comment>
<dbReference type="InterPro" id="IPR023485">
    <property type="entry name" value="Ptyr_pPase"/>
</dbReference>
<dbReference type="PRINTS" id="PR00719">
    <property type="entry name" value="LMWPTPASE"/>
</dbReference>
<dbReference type="CDD" id="cd16343">
    <property type="entry name" value="LMWPTP"/>
    <property type="match status" value="1"/>
</dbReference>
<dbReference type="SUPFAM" id="SSF52788">
    <property type="entry name" value="Phosphotyrosine protein phosphatases I"/>
    <property type="match status" value="1"/>
</dbReference>
<accession>A0ABS3NP30</accession>
<evidence type="ECO:0000256" key="3">
    <source>
        <dbReference type="ARBA" id="ARBA00022801"/>
    </source>
</evidence>
<organism evidence="7 8">
    <name type="scientific">Psychrobacter coccoides</name>
    <dbReference type="NCBI Taxonomy" id="2818440"/>
    <lineage>
        <taxon>Bacteria</taxon>
        <taxon>Pseudomonadati</taxon>
        <taxon>Pseudomonadota</taxon>
        <taxon>Gammaproteobacteria</taxon>
        <taxon>Moraxellales</taxon>
        <taxon>Moraxellaceae</taxon>
        <taxon>Psychrobacter</taxon>
    </lineage>
</organism>
<dbReference type="InterPro" id="IPR017867">
    <property type="entry name" value="Tyr_phospatase_low_mol_wt"/>
</dbReference>
<dbReference type="RefSeq" id="WP_207991347.1">
    <property type="nucleotide sequence ID" value="NZ_JAGBKM010000013.1"/>
</dbReference>
<gene>
    <name evidence="7" type="ORF">J3492_07985</name>
</gene>
<dbReference type="SMART" id="SM00226">
    <property type="entry name" value="LMWPc"/>
    <property type="match status" value="1"/>
</dbReference>
<reference evidence="7 8" key="1">
    <citation type="submission" date="2021-03" db="EMBL/GenBank/DDBJ databases">
        <authorList>
            <person name="Shang D.-D."/>
            <person name="Du Z.-J."/>
            <person name="Chen G.-J."/>
        </authorList>
    </citation>
    <scope>NUCLEOTIDE SEQUENCE [LARGE SCALE GENOMIC DNA]</scope>
    <source>
        <strain evidence="7 8">F1192</strain>
    </source>
</reference>
<evidence type="ECO:0000256" key="4">
    <source>
        <dbReference type="ARBA" id="ARBA00022912"/>
    </source>
</evidence>
<keyword evidence="4" id="KW-0904">Protein phosphatase</keyword>